<proteinExistence type="predicted"/>
<evidence type="ECO:0000313" key="1">
    <source>
        <dbReference type="EMBL" id="CAD9006674.1"/>
    </source>
</evidence>
<reference evidence="1" key="1">
    <citation type="submission" date="2021-01" db="EMBL/GenBank/DDBJ databases">
        <authorList>
            <person name="Corre E."/>
            <person name="Pelletier E."/>
            <person name="Niang G."/>
            <person name="Scheremetjew M."/>
            <person name="Finn R."/>
            <person name="Kale V."/>
            <person name="Holt S."/>
            <person name="Cochrane G."/>
            <person name="Meng A."/>
            <person name="Brown T."/>
            <person name="Cohen L."/>
        </authorList>
    </citation>
    <scope>NUCLEOTIDE SEQUENCE</scope>
    <source>
        <strain evidence="1">NIES-381</strain>
    </source>
</reference>
<sequence length="186" mass="19766">MSDSIVFELVPVKSQWNATIIRGYNLPGFVAEAAGFGQGCGYAWPTDIGISISSVLAEILKIPFSSGIGTVPSTIWTGQKNSSGAGWELCLTPTTCYWRQSLDGQWATGFPTLPYAAVSVTSNSLITQPASTETWVVVAYFKNTFSTVSFPSPSPGSIFVPSLALPTRYSLLLLTPMACLILGLVA</sequence>
<dbReference type="AlphaFoldDB" id="A0A7S1IAS0"/>
<organism evidence="1">
    <name type="scientific">Eutreptiella gymnastica</name>
    <dbReference type="NCBI Taxonomy" id="73025"/>
    <lineage>
        <taxon>Eukaryota</taxon>
        <taxon>Discoba</taxon>
        <taxon>Euglenozoa</taxon>
        <taxon>Euglenida</taxon>
        <taxon>Spirocuta</taxon>
        <taxon>Euglenophyceae</taxon>
        <taxon>Eutreptiales</taxon>
        <taxon>Eutreptiaceae</taxon>
        <taxon>Eutreptiella</taxon>
    </lineage>
</organism>
<gene>
    <name evidence="1" type="ORF">EGYM00392_LOCUS17764</name>
</gene>
<dbReference type="EMBL" id="HBGA01048318">
    <property type="protein sequence ID" value="CAD9006674.1"/>
    <property type="molecule type" value="Transcribed_RNA"/>
</dbReference>
<protein>
    <submittedName>
        <fullName evidence="1">Uncharacterized protein</fullName>
    </submittedName>
</protein>
<accession>A0A7S1IAS0</accession>
<name>A0A7S1IAS0_9EUGL</name>